<dbReference type="SMART" id="SM00342">
    <property type="entry name" value="HTH_ARAC"/>
    <property type="match status" value="1"/>
</dbReference>
<dbReference type="RefSeq" id="WP_163074681.1">
    <property type="nucleotide sequence ID" value="NZ_CP048630.1"/>
</dbReference>
<protein>
    <submittedName>
        <fullName evidence="5">Helix-turn-helix domain-containing protein</fullName>
    </submittedName>
</protein>
<dbReference type="EMBL" id="CP048630">
    <property type="protein sequence ID" value="QIB33586.1"/>
    <property type="molecule type" value="Genomic_DNA"/>
</dbReference>
<dbReference type="PANTHER" id="PTHR31891:SF1">
    <property type="entry name" value="FORMAMIDASE C869.04-RELATED"/>
    <property type="match status" value="1"/>
</dbReference>
<keyword evidence="3" id="KW-0804">Transcription</keyword>
<dbReference type="Proteomes" id="UP000464751">
    <property type="component" value="Chromosome"/>
</dbReference>
<evidence type="ECO:0000256" key="2">
    <source>
        <dbReference type="ARBA" id="ARBA00023125"/>
    </source>
</evidence>
<dbReference type="Pfam" id="PF12833">
    <property type="entry name" value="HTH_18"/>
    <property type="match status" value="1"/>
</dbReference>
<keyword evidence="1" id="KW-0805">Transcription regulation</keyword>
<dbReference type="PROSITE" id="PS01124">
    <property type="entry name" value="HTH_ARAC_FAMILY_2"/>
    <property type="match status" value="1"/>
</dbReference>
<dbReference type="Gene3D" id="2.60.120.580">
    <property type="entry name" value="Acetamidase/Formamidase-like domains"/>
    <property type="match status" value="1"/>
</dbReference>
<dbReference type="SUPFAM" id="SSF46689">
    <property type="entry name" value="Homeodomain-like"/>
    <property type="match status" value="1"/>
</dbReference>
<proteinExistence type="predicted"/>
<accession>A0A6P1YLM5</accession>
<gene>
    <name evidence="5" type="ORF">G3A50_07605</name>
</gene>
<dbReference type="PANTHER" id="PTHR31891">
    <property type="entry name" value="FORMAMIDASE C869.04-RELATED"/>
    <property type="match status" value="1"/>
</dbReference>
<keyword evidence="6" id="KW-1185">Reference proteome</keyword>
<dbReference type="GO" id="GO:0016811">
    <property type="term" value="F:hydrolase activity, acting on carbon-nitrogen (but not peptide) bonds, in linear amides"/>
    <property type="evidence" value="ECO:0007669"/>
    <property type="project" value="InterPro"/>
</dbReference>
<keyword evidence="2" id="KW-0238">DNA-binding</keyword>
<dbReference type="SUPFAM" id="SSF141130">
    <property type="entry name" value="Acetamidase/Formamidase-like"/>
    <property type="match status" value="1"/>
</dbReference>
<dbReference type="GO" id="GO:0043565">
    <property type="term" value="F:sequence-specific DNA binding"/>
    <property type="evidence" value="ECO:0007669"/>
    <property type="project" value="InterPro"/>
</dbReference>
<evidence type="ECO:0000256" key="1">
    <source>
        <dbReference type="ARBA" id="ARBA00023015"/>
    </source>
</evidence>
<name>A0A6P1YLM5_9HYPH</name>
<reference evidence="5 6" key="1">
    <citation type="submission" date="2020-02" db="EMBL/GenBank/DDBJ databases">
        <authorList>
            <person name="Li G."/>
        </authorList>
    </citation>
    <scope>NUCLEOTIDE SEQUENCE [LARGE SCALE GENOMIC DNA]</scope>
    <source>
        <strain evidence="5 6">DSM 102029</strain>
    </source>
</reference>
<evidence type="ECO:0000256" key="3">
    <source>
        <dbReference type="ARBA" id="ARBA00023163"/>
    </source>
</evidence>
<dbReference type="KEGG" id="apra:G3A50_07605"/>
<dbReference type="GO" id="GO:0003700">
    <property type="term" value="F:DNA-binding transcription factor activity"/>
    <property type="evidence" value="ECO:0007669"/>
    <property type="project" value="InterPro"/>
</dbReference>
<feature type="domain" description="HTH araC/xylS-type" evidence="4">
    <location>
        <begin position="208"/>
        <end position="309"/>
    </location>
</feature>
<dbReference type="Pfam" id="PF14525">
    <property type="entry name" value="AraC_binding_2"/>
    <property type="match status" value="1"/>
</dbReference>
<dbReference type="InterPro" id="IPR004304">
    <property type="entry name" value="FmdA_AmdA"/>
</dbReference>
<dbReference type="InterPro" id="IPR009057">
    <property type="entry name" value="Homeodomain-like_sf"/>
</dbReference>
<dbReference type="AlphaFoldDB" id="A0A6P1YLM5"/>
<organism evidence="5 6">
    <name type="scientific">Ancylobacter pratisalsi</name>
    <dbReference type="NCBI Taxonomy" id="1745854"/>
    <lineage>
        <taxon>Bacteria</taxon>
        <taxon>Pseudomonadati</taxon>
        <taxon>Pseudomonadota</taxon>
        <taxon>Alphaproteobacteria</taxon>
        <taxon>Hyphomicrobiales</taxon>
        <taxon>Xanthobacteraceae</taxon>
        <taxon>Ancylobacter</taxon>
    </lineage>
</organism>
<dbReference type="PRINTS" id="PR00032">
    <property type="entry name" value="HTHARAC"/>
</dbReference>
<dbReference type="InterPro" id="IPR020449">
    <property type="entry name" value="Tscrpt_reg_AraC-type_HTH"/>
</dbReference>
<dbReference type="Gene3D" id="3.10.28.20">
    <property type="entry name" value="Acetamidase/Formamidase-like domains"/>
    <property type="match status" value="1"/>
</dbReference>
<dbReference type="Gene3D" id="1.10.10.60">
    <property type="entry name" value="Homeodomain-like"/>
    <property type="match status" value="1"/>
</dbReference>
<dbReference type="InterPro" id="IPR035418">
    <property type="entry name" value="AraC-bd_2"/>
</dbReference>
<evidence type="ECO:0000313" key="5">
    <source>
        <dbReference type="EMBL" id="QIB33586.1"/>
    </source>
</evidence>
<evidence type="ECO:0000313" key="6">
    <source>
        <dbReference type="Proteomes" id="UP000464751"/>
    </source>
</evidence>
<dbReference type="Pfam" id="PF03069">
    <property type="entry name" value="FmdA_AmdA"/>
    <property type="match status" value="2"/>
</dbReference>
<evidence type="ECO:0000259" key="4">
    <source>
        <dbReference type="PROSITE" id="PS01124"/>
    </source>
</evidence>
<dbReference type="InterPro" id="IPR018060">
    <property type="entry name" value="HTH_AraC"/>
</dbReference>
<sequence length="787" mass="85319">MNAQPFTSESYSEDARERAWQEVLGGFGLQSLAPRAGLAAHASAMCRVSSLGVRLGRLSADAPLLRPTHGGAGLPLLLLPLEGGSVVHAAEGRTILRAGQLILGPRSGDWQVQFPRGLRAIALAVPADVFRGRKIAALHLMQPRILDPEGLPDVLARTLQAAADSLDRFSEPEWEAVAQGASELLLALATELSADRIDTSSSRSALLQRLYATIERSLASESLSISEIASSEGISERYVQKLFEGTGDSFSHYVRERRLQRAWHDLVNPAESAVPISEIAYRSGFSDSAHFSRLFRERFGLPPRELRRREVDRQTASVATGGHRGWPQQALVQLRASQGRGEGSDRAPVASGREVRLPEPAKAPIHHHLAVDATTVHWGYFSRSLKPTIEIGSGDIVTVETLTQHASDDAERMIRGDVGAESVFHWTANAKNVDRRGAGPMDASVFGRGAGEGFGVHICTGPIAVRGAEPGDVLEVHILDIAPRRSLNPCFEGRVFGSSVAAWWGYHYSEFLAEPRPRETVTIYEIFADTDAPYAEAVHAFRWEPQTDPFGVRHALYDYPGVPVDPGSVTLRTNVLSGVRIPLRPHFGVIAVAPREADLVDSVPPAYFGGNLDNWRLGKGATVYLPVSVPGALLSVGDPHATQGDGELSGTAIECSMTGTFRVVLHKKADTAGTVLSDLTYPLIETPDDWILTGFSHPNYLAEFGANGQSEVYNKSSLDLAMRDAFRKMRRFLMTTKGLDEDEAIALMSAAVDFGITQVVDGNWGVHAILSKRLFQAHRTSTGASGW</sequence>